<dbReference type="InterPro" id="IPR000276">
    <property type="entry name" value="GPCR_Rhodpsn"/>
</dbReference>
<protein>
    <recommendedName>
        <fullName evidence="12">Olfactory receptor</fullName>
    </recommendedName>
</protein>
<comment type="subcellular location">
    <subcellularLocation>
        <location evidence="2 12">Cell membrane</location>
        <topology evidence="2 12">Multi-pass membrane protein</topology>
    </subcellularLocation>
</comment>
<dbReference type="GeneID" id="112927022"/>
<accession>A0A3Q7T3J6</accession>
<dbReference type="GO" id="GO:0005886">
    <property type="term" value="C:plasma membrane"/>
    <property type="evidence" value="ECO:0007669"/>
    <property type="project" value="UniProtKB-SubCell"/>
</dbReference>
<keyword evidence="8 11" id="KW-0297">G-protein coupled receptor</keyword>
<gene>
    <name evidence="15" type="primary">LOC112927022</name>
</gene>
<evidence type="ECO:0000256" key="3">
    <source>
        <dbReference type="ARBA" id="ARBA00022475"/>
    </source>
</evidence>
<keyword evidence="6 12" id="KW-0552">Olfaction</keyword>
<evidence type="ECO:0000256" key="2">
    <source>
        <dbReference type="ARBA" id="ARBA00004651"/>
    </source>
</evidence>
<keyword evidence="7 12" id="KW-1133">Transmembrane helix</keyword>
<evidence type="ECO:0000256" key="8">
    <source>
        <dbReference type="ARBA" id="ARBA00023040"/>
    </source>
</evidence>
<keyword evidence="10 11" id="KW-0807">Transducer</keyword>
<reference evidence="15" key="2">
    <citation type="submission" date="2025-08" db="UniProtKB">
        <authorList>
            <consortium name="RefSeq"/>
        </authorList>
    </citation>
    <scope>IDENTIFICATION</scope>
    <source>
        <tissue evidence="15">Cell line</tissue>
    </source>
</reference>
<evidence type="ECO:0000256" key="1">
    <source>
        <dbReference type="ARBA" id="ARBA00003929"/>
    </source>
</evidence>
<dbReference type="KEGG" id="vvp:112927022"/>
<evidence type="ECO:0000256" key="9">
    <source>
        <dbReference type="ARBA" id="ARBA00023136"/>
    </source>
</evidence>
<evidence type="ECO:0000256" key="11">
    <source>
        <dbReference type="RuleBase" id="RU000688"/>
    </source>
</evidence>
<keyword evidence="3 12" id="KW-1003">Cell membrane</keyword>
<feature type="transmembrane region" description="Helical" evidence="12">
    <location>
        <begin position="92"/>
        <end position="120"/>
    </location>
</feature>
<dbReference type="InterPro" id="IPR017452">
    <property type="entry name" value="GPCR_Rhodpsn_7TM"/>
</dbReference>
<dbReference type="PRINTS" id="PR00237">
    <property type="entry name" value="GPCRRHODOPSN"/>
</dbReference>
<evidence type="ECO:0000256" key="5">
    <source>
        <dbReference type="ARBA" id="ARBA00022692"/>
    </source>
</evidence>
<keyword evidence="4 12" id="KW-0716">Sensory transduction</keyword>
<dbReference type="Proteomes" id="UP001652641">
    <property type="component" value="Chromosome 11"/>
</dbReference>
<keyword evidence="5 11" id="KW-0812">Transmembrane</keyword>
<dbReference type="Gene3D" id="1.20.1070.10">
    <property type="entry name" value="Rhodopsin 7-helix transmembrane proteins"/>
    <property type="match status" value="1"/>
</dbReference>
<keyword evidence="14" id="KW-1185">Reference proteome</keyword>
<dbReference type="SUPFAM" id="SSF81321">
    <property type="entry name" value="Family A G protein-coupled receptor-like"/>
    <property type="match status" value="1"/>
</dbReference>
<dbReference type="STRING" id="9627.ENSVVUP00000039242"/>
<dbReference type="CDD" id="cd15237">
    <property type="entry name" value="7tmA_OR2-like"/>
    <property type="match status" value="1"/>
</dbReference>
<comment type="similarity">
    <text evidence="11">Belongs to the G-protein coupled receptor 1 family.</text>
</comment>
<feature type="transmembrane region" description="Helical" evidence="12">
    <location>
        <begin position="62"/>
        <end position="86"/>
    </location>
</feature>
<evidence type="ECO:0000313" key="15">
    <source>
        <dbReference type="RefSeq" id="XP_025863943.2"/>
    </source>
</evidence>
<evidence type="ECO:0000313" key="14">
    <source>
        <dbReference type="Proteomes" id="UP001652641"/>
    </source>
</evidence>
<evidence type="ECO:0000259" key="13">
    <source>
        <dbReference type="PROSITE" id="PS50262"/>
    </source>
</evidence>
<feature type="transmembrane region" description="Helical" evidence="12">
    <location>
        <begin position="199"/>
        <end position="221"/>
    </location>
</feature>
<dbReference type="GO" id="GO:0004930">
    <property type="term" value="F:G protein-coupled receptor activity"/>
    <property type="evidence" value="ECO:0007669"/>
    <property type="project" value="UniProtKB-KW"/>
</dbReference>
<organism evidence="14 15">
    <name type="scientific">Vulpes vulpes</name>
    <name type="common">Red fox</name>
    <dbReference type="NCBI Taxonomy" id="9627"/>
    <lineage>
        <taxon>Eukaryota</taxon>
        <taxon>Metazoa</taxon>
        <taxon>Chordata</taxon>
        <taxon>Craniata</taxon>
        <taxon>Vertebrata</taxon>
        <taxon>Euteleostomi</taxon>
        <taxon>Mammalia</taxon>
        <taxon>Eutheria</taxon>
        <taxon>Laurasiatheria</taxon>
        <taxon>Carnivora</taxon>
        <taxon>Caniformia</taxon>
        <taxon>Canidae</taxon>
        <taxon>Vulpes</taxon>
    </lineage>
</organism>
<evidence type="ECO:0000256" key="10">
    <source>
        <dbReference type="ARBA" id="ARBA00023224"/>
    </source>
</evidence>
<feature type="transmembrane region" description="Helical" evidence="12">
    <location>
        <begin position="25"/>
        <end position="50"/>
    </location>
</feature>
<comment type="function">
    <text evidence="1">Putative odorant or sperm cell receptor.</text>
</comment>
<feature type="domain" description="G-protein coupled receptors family 1 profile" evidence="13">
    <location>
        <begin position="41"/>
        <end position="290"/>
    </location>
</feature>
<dbReference type="PROSITE" id="PS00237">
    <property type="entry name" value="G_PROTEIN_RECEP_F1_1"/>
    <property type="match status" value="1"/>
</dbReference>
<feature type="transmembrane region" description="Helical" evidence="12">
    <location>
        <begin position="272"/>
        <end position="292"/>
    </location>
</feature>
<dbReference type="PANTHER" id="PTHR26453">
    <property type="entry name" value="OLFACTORY RECEPTOR"/>
    <property type="match status" value="1"/>
</dbReference>
<proteinExistence type="inferred from homology"/>
<evidence type="ECO:0000256" key="4">
    <source>
        <dbReference type="ARBA" id="ARBA00022606"/>
    </source>
</evidence>
<keyword evidence="11" id="KW-0675">Receptor</keyword>
<dbReference type="PRINTS" id="PR00245">
    <property type="entry name" value="OLFACTORYR"/>
</dbReference>
<reference key="1">
    <citation type="submission" date="2019-01" db="UniProtKB">
        <authorList>
            <consortium name="RefSeq"/>
        </authorList>
    </citation>
    <scope>IDENTIFICATION</scope>
</reference>
<evidence type="ECO:0000256" key="12">
    <source>
        <dbReference type="RuleBase" id="RU363047"/>
    </source>
</evidence>
<feature type="transmembrane region" description="Helical" evidence="12">
    <location>
        <begin position="242"/>
        <end position="260"/>
    </location>
</feature>
<dbReference type="RefSeq" id="XP_025863943.2">
    <property type="nucleotide sequence ID" value="XM_026008158.2"/>
</dbReference>
<name>A0A3Q7T3J6_VULVU</name>
<sequence>MGEENQTTVAEFIFLGLSQDLQTQILLFVLFLIIYLLTVLGNLLIIILIFMDSRLHTPMYFFLRHLSFADLCLSSSIVPQVLVHFLAKRKTISFLGCMAQIVVSLMIGCTECALLAVMSYDRYVAVCKPLHYSSMMTQQVCLQLAIGSWASGALMSLVDTTFTFQLPYQGQKIINHYFCESPTLLKVASADTYSTEMTIFAVGVVMLLVPVCLILVSYWNIISTVIQMQSGEGRLKAFSTCGSHLIVVVLFYGSAIFNYMKPNSKIINESDKVISTFYAVVTPILNPIIYSLRNKDVKDGLRKLAGRKPFSERW</sequence>
<evidence type="ECO:0000256" key="6">
    <source>
        <dbReference type="ARBA" id="ARBA00022725"/>
    </source>
</evidence>
<dbReference type="PROSITE" id="PS50262">
    <property type="entry name" value="G_PROTEIN_RECEP_F1_2"/>
    <property type="match status" value="1"/>
</dbReference>
<feature type="transmembrane region" description="Helical" evidence="12">
    <location>
        <begin position="140"/>
        <end position="158"/>
    </location>
</feature>
<keyword evidence="9 12" id="KW-0472">Membrane</keyword>
<dbReference type="AlphaFoldDB" id="A0A3Q7T3J6"/>
<dbReference type="InterPro" id="IPR000725">
    <property type="entry name" value="Olfact_rcpt"/>
</dbReference>
<evidence type="ECO:0000256" key="7">
    <source>
        <dbReference type="ARBA" id="ARBA00022989"/>
    </source>
</evidence>
<dbReference type="GO" id="GO:0004984">
    <property type="term" value="F:olfactory receptor activity"/>
    <property type="evidence" value="ECO:0007669"/>
    <property type="project" value="InterPro"/>
</dbReference>
<dbReference type="Pfam" id="PF13853">
    <property type="entry name" value="7tm_4"/>
    <property type="match status" value="1"/>
</dbReference>